<keyword evidence="3 5" id="KW-0687">Ribonucleoprotein</keyword>
<comment type="function">
    <text evidence="5">Forms part of the polypeptide exit tunnel.</text>
</comment>
<feature type="region of interest" description="Disordered" evidence="6">
    <location>
        <begin position="48"/>
        <end position="78"/>
    </location>
</feature>
<evidence type="ECO:0000256" key="2">
    <source>
        <dbReference type="ARBA" id="ARBA00022980"/>
    </source>
</evidence>
<dbReference type="NCBIfam" id="TIGR03953">
    <property type="entry name" value="rplD_bact"/>
    <property type="match status" value="1"/>
</dbReference>
<dbReference type="PANTHER" id="PTHR10746">
    <property type="entry name" value="50S RIBOSOMAL PROTEIN L4"/>
    <property type="match status" value="1"/>
</dbReference>
<comment type="subunit">
    <text evidence="5">Part of the 50S ribosomal subunit.</text>
</comment>
<dbReference type="InterPro" id="IPR013005">
    <property type="entry name" value="Ribosomal_uL4-like"/>
</dbReference>
<organism evidence="7 8">
    <name type="scientific">Blattabacterium cuenoti BPAY</name>
    <dbReference type="NCBI Taxonomy" id="1457031"/>
    <lineage>
        <taxon>Bacteria</taxon>
        <taxon>Pseudomonadati</taxon>
        <taxon>Bacteroidota</taxon>
        <taxon>Flavobacteriia</taxon>
        <taxon>Flavobacteriales</taxon>
        <taxon>Blattabacteriaceae</taxon>
        <taxon>Blattabacterium</taxon>
    </lineage>
</organism>
<evidence type="ECO:0000256" key="3">
    <source>
        <dbReference type="ARBA" id="ARBA00023274"/>
    </source>
</evidence>
<dbReference type="SUPFAM" id="SSF52166">
    <property type="entry name" value="Ribosomal protein L4"/>
    <property type="match status" value="1"/>
</dbReference>
<name>A0ABM7EYT8_9FLAO</name>
<protein>
    <recommendedName>
        <fullName evidence="4 5">Large ribosomal subunit protein uL4</fullName>
    </recommendedName>
</protein>
<dbReference type="PANTHER" id="PTHR10746:SF6">
    <property type="entry name" value="LARGE RIBOSOMAL SUBUNIT PROTEIN UL4M"/>
    <property type="match status" value="1"/>
</dbReference>
<evidence type="ECO:0000256" key="6">
    <source>
        <dbReference type="SAM" id="MobiDB-lite"/>
    </source>
</evidence>
<keyword evidence="5" id="KW-0694">RNA-binding</keyword>
<keyword evidence="2 5" id="KW-0689">Ribosomal protein</keyword>
<dbReference type="Pfam" id="PF00573">
    <property type="entry name" value="Ribosomal_L4"/>
    <property type="match status" value="1"/>
</dbReference>
<dbReference type="Proteomes" id="UP000217805">
    <property type="component" value="Chromosome"/>
</dbReference>
<comment type="function">
    <text evidence="5">One of the primary rRNA binding proteins, this protein initially binds near the 5'-end of the 23S rRNA. It is important during the early stages of 50S assembly. It makes multiple contacts with different domains of the 23S rRNA in the assembled 50S subunit and ribosome.</text>
</comment>
<dbReference type="InterPro" id="IPR023574">
    <property type="entry name" value="Ribosomal_uL4_dom_sf"/>
</dbReference>
<evidence type="ECO:0000313" key="7">
    <source>
        <dbReference type="EMBL" id="BAR92134.1"/>
    </source>
</evidence>
<evidence type="ECO:0000256" key="5">
    <source>
        <dbReference type="HAMAP-Rule" id="MF_01328"/>
    </source>
</evidence>
<sequence length="210" mass="24601">MKLKILDIQGNDTDKRVEFHETIFFKKSYNHSLYLEIKRYLLAQRQGTHKSKERGELSGSTKKLHRQKGTGGSRKGNIKNPIFRGGGRVFGPKPRKYLIKLNKRTKNIVRKFLIEQKLVRNKILIIENLKLNAPKTKFFLKLLKSLQLENKKSLMIIGETNKNLYLSSRNLTNFKLLSVNELDCFSLIKFPYIIFSEDSVKKIYQFLSIH</sequence>
<accession>A0ABM7EYT8</accession>
<reference evidence="7 8" key="1">
    <citation type="journal article" date="2015" name="Microbes Environ.">
        <title>An Efficient Strategy Developed for Next-Generation Sequencing of Endosymbiont Genomes Performed Using Crude DNA Isolated from Host Tissues: A Case Study of Blattabacterium cuenoti Inhabiting the Fat Bodies of Cockroaches.</title>
        <authorList>
            <person name="Kinjo Y."/>
            <person name="Saitoh S."/>
            <person name="Tokuda G."/>
        </authorList>
    </citation>
    <scope>NUCLEOTIDE SEQUENCE [LARGE SCALE GENOMIC DNA]</scope>
    <source>
        <strain evidence="7 8">BPAY</strain>
    </source>
</reference>
<dbReference type="RefSeq" id="WP_096378282.1">
    <property type="nucleotide sequence ID" value="NZ_AP014609.1"/>
</dbReference>
<dbReference type="InterPro" id="IPR002136">
    <property type="entry name" value="Ribosomal_uL4"/>
</dbReference>
<dbReference type="Gene3D" id="3.40.1370.10">
    <property type="match status" value="1"/>
</dbReference>
<dbReference type="EMBL" id="AP014609">
    <property type="protein sequence ID" value="BAR92134.1"/>
    <property type="molecule type" value="Genomic_DNA"/>
</dbReference>
<evidence type="ECO:0000256" key="1">
    <source>
        <dbReference type="ARBA" id="ARBA00010528"/>
    </source>
</evidence>
<keyword evidence="5" id="KW-0699">rRNA-binding</keyword>
<evidence type="ECO:0000313" key="8">
    <source>
        <dbReference type="Proteomes" id="UP000217805"/>
    </source>
</evidence>
<evidence type="ECO:0000256" key="4">
    <source>
        <dbReference type="ARBA" id="ARBA00035244"/>
    </source>
</evidence>
<dbReference type="HAMAP" id="MF_01328_B">
    <property type="entry name" value="Ribosomal_uL4_B"/>
    <property type="match status" value="1"/>
</dbReference>
<keyword evidence="8" id="KW-1185">Reference proteome</keyword>
<proteinExistence type="inferred from homology"/>
<dbReference type="GO" id="GO:0005840">
    <property type="term" value="C:ribosome"/>
    <property type="evidence" value="ECO:0007669"/>
    <property type="project" value="UniProtKB-KW"/>
</dbReference>
<gene>
    <name evidence="5 7" type="primary">rplD</name>
    <name evidence="7" type="ORF">BPAY_402</name>
</gene>
<comment type="similarity">
    <text evidence="1 5">Belongs to the universal ribosomal protein uL4 family.</text>
</comment>